<protein>
    <submittedName>
        <fullName evidence="2">YlxR family protein</fullName>
    </submittedName>
</protein>
<reference evidence="2 3" key="1">
    <citation type="submission" date="2020-08" db="EMBL/GenBank/DDBJ databases">
        <title>Genome sequence of Nocardioides mesophilus KACC 16243T.</title>
        <authorList>
            <person name="Hyun D.-W."/>
            <person name="Bae J.-W."/>
        </authorList>
    </citation>
    <scope>NUCLEOTIDE SEQUENCE [LARGE SCALE GENOMIC DNA]</scope>
    <source>
        <strain evidence="2 3">KACC 16243</strain>
    </source>
</reference>
<evidence type="ECO:0000259" key="1">
    <source>
        <dbReference type="Pfam" id="PF04296"/>
    </source>
</evidence>
<dbReference type="PANTHER" id="PTHR34215:SF1">
    <property type="entry name" value="YLXR DOMAIN-CONTAINING PROTEIN"/>
    <property type="match status" value="1"/>
</dbReference>
<accession>A0A7G9R9C9</accession>
<evidence type="ECO:0000313" key="2">
    <source>
        <dbReference type="EMBL" id="QNN52204.1"/>
    </source>
</evidence>
<feature type="domain" description="YlxR" evidence="1">
    <location>
        <begin position="7"/>
        <end position="75"/>
    </location>
</feature>
<dbReference type="EMBL" id="CP060713">
    <property type="protein sequence ID" value="QNN52204.1"/>
    <property type="molecule type" value="Genomic_DNA"/>
</dbReference>
<evidence type="ECO:0000313" key="3">
    <source>
        <dbReference type="Proteomes" id="UP000515947"/>
    </source>
</evidence>
<dbReference type="KEGG" id="nmes:H9L09_17165"/>
<dbReference type="InterPro" id="IPR037465">
    <property type="entry name" value="YlxR"/>
</dbReference>
<dbReference type="SUPFAM" id="SSF64376">
    <property type="entry name" value="YlxR-like"/>
    <property type="match status" value="1"/>
</dbReference>
<proteinExistence type="predicted"/>
<dbReference type="Proteomes" id="UP000515947">
    <property type="component" value="Chromosome"/>
</dbReference>
<dbReference type="AlphaFoldDB" id="A0A7G9R9C9"/>
<name>A0A7G9R9C9_9ACTN</name>
<dbReference type="InterPro" id="IPR035931">
    <property type="entry name" value="YlxR-like_sf"/>
</dbReference>
<dbReference type="PANTHER" id="PTHR34215">
    <property type="entry name" value="BLL0784 PROTEIN"/>
    <property type="match status" value="1"/>
</dbReference>
<gene>
    <name evidence="2" type="ORF">H9L09_17165</name>
</gene>
<dbReference type="RefSeq" id="WP_187578046.1">
    <property type="nucleotide sequence ID" value="NZ_CP060713.1"/>
</dbReference>
<dbReference type="Gene3D" id="3.30.1230.10">
    <property type="entry name" value="YlxR-like"/>
    <property type="match status" value="1"/>
</dbReference>
<keyword evidence="3" id="KW-1185">Reference proteome</keyword>
<dbReference type="InterPro" id="IPR007393">
    <property type="entry name" value="YlxR_dom"/>
</dbReference>
<sequence length="98" mass="10840">MPHESVRTCLGCRQRAARHELLRVVAVDEGSGLMVVPDPARRRPGRGAHLHPTPECLALALRRRAFARALRVPGPLASDPLERYLARLGPQNRPEAQP</sequence>
<dbReference type="Pfam" id="PF04296">
    <property type="entry name" value="YlxR"/>
    <property type="match status" value="1"/>
</dbReference>
<organism evidence="2 3">
    <name type="scientific">Nocardioides mesophilus</name>
    <dbReference type="NCBI Taxonomy" id="433659"/>
    <lineage>
        <taxon>Bacteria</taxon>
        <taxon>Bacillati</taxon>
        <taxon>Actinomycetota</taxon>
        <taxon>Actinomycetes</taxon>
        <taxon>Propionibacteriales</taxon>
        <taxon>Nocardioidaceae</taxon>
        <taxon>Nocardioides</taxon>
    </lineage>
</organism>